<reference evidence="11" key="1">
    <citation type="submission" date="2017-02" db="UniProtKB">
        <authorList>
            <consortium name="WormBaseParasite"/>
        </authorList>
    </citation>
    <scope>IDENTIFICATION</scope>
</reference>
<evidence type="ECO:0000256" key="3">
    <source>
        <dbReference type="ARBA" id="ARBA00022574"/>
    </source>
</evidence>
<evidence type="ECO:0000259" key="7">
    <source>
        <dbReference type="Pfam" id="PF08159"/>
    </source>
</evidence>
<protein>
    <submittedName>
        <fullName evidence="11">NUC153 domain-containing protein</fullName>
    </submittedName>
</protein>
<feature type="region of interest" description="Disordered" evidence="6">
    <location>
        <begin position="528"/>
        <end position="547"/>
    </location>
</feature>
<comment type="similarity">
    <text evidence="2">Belongs to the WD repeat NOL10/ENP2 family.</text>
</comment>
<evidence type="ECO:0000256" key="5">
    <source>
        <dbReference type="ARBA" id="ARBA00023242"/>
    </source>
</evidence>
<evidence type="ECO:0000313" key="10">
    <source>
        <dbReference type="Proteomes" id="UP000046392"/>
    </source>
</evidence>
<feature type="region of interest" description="Disordered" evidence="6">
    <location>
        <begin position="554"/>
        <end position="608"/>
    </location>
</feature>
<evidence type="ECO:0000256" key="2">
    <source>
        <dbReference type="ARBA" id="ARBA00005264"/>
    </source>
</evidence>
<dbReference type="Pfam" id="PF23098">
    <property type="entry name" value="Beta-prop_NOL10_N"/>
    <property type="match status" value="1"/>
</dbReference>
<accession>A0A0N5BKD7</accession>
<dbReference type="GO" id="GO:0030686">
    <property type="term" value="C:90S preribosome"/>
    <property type="evidence" value="ECO:0007669"/>
    <property type="project" value="TreeGrafter"/>
</dbReference>
<feature type="compositionally biased region" description="Basic residues" evidence="6">
    <location>
        <begin position="594"/>
        <end position="607"/>
    </location>
</feature>
<proteinExistence type="inferred from homology"/>
<dbReference type="InterPro" id="IPR040382">
    <property type="entry name" value="NOL10/Enp2"/>
</dbReference>
<dbReference type="STRING" id="174720.A0A0N5BKD7"/>
<keyword evidence="3" id="KW-0853">WD repeat</keyword>
<evidence type="ECO:0000259" key="9">
    <source>
        <dbReference type="Pfam" id="PF23098"/>
    </source>
</evidence>
<feature type="domain" description="NUC153" evidence="7">
    <location>
        <begin position="496"/>
        <end position="522"/>
    </location>
</feature>
<dbReference type="GO" id="GO:0032040">
    <property type="term" value="C:small-subunit processome"/>
    <property type="evidence" value="ECO:0007669"/>
    <property type="project" value="TreeGrafter"/>
</dbReference>
<dbReference type="InterPro" id="IPR015943">
    <property type="entry name" value="WD40/YVTN_repeat-like_dom_sf"/>
</dbReference>
<dbReference type="AlphaFoldDB" id="A0A0N5BKD7"/>
<feature type="compositionally biased region" description="Acidic residues" evidence="6">
    <location>
        <begin position="537"/>
        <end position="547"/>
    </location>
</feature>
<organism evidence="10 11">
    <name type="scientific">Strongyloides papillosus</name>
    <name type="common">Intestinal threadworm</name>
    <dbReference type="NCBI Taxonomy" id="174720"/>
    <lineage>
        <taxon>Eukaryota</taxon>
        <taxon>Metazoa</taxon>
        <taxon>Ecdysozoa</taxon>
        <taxon>Nematoda</taxon>
        <taxon>Chromadorea</taxon>
        <taxon>Rhabditida</taxon>
        <taxon>Tylenchina</taxon>
        <taxon>Panagrolaimomorpha</taxon>
        <taxon>Strongyloidoidea</taxon>
        <taxon>Strongyloididae</taxon>
        <taxon>Strongyloides</taxon>
    </lineage>
</organism>
<dbReference type="SUPFAM" id="SSF50978">
    <property type="entry name" value="WD40 repeat-like"/>
    <property type="match status" value="1"/>
</dbReference>
<dbReference type="Pfam" id="PF08159">
    <property type="entry name" value="NUC153"/>
    <property type="match status" value="1"/>
</dbReference>
<evidence type="ECO:0000256" key="1">
    <source>
        <dbReference type="ARBA" id="ARBA00004604"/>
    </source>
</evidence>
<dbReference type="PANTHER" id="PTHR14927">
    <property type="entry name" value="NUCLEOLAR PROTEIN 10"/>
    <property type="match status" value="1"/>
</dbReference>
<evidence type="ECO:0000259" key="8">
    <source>
        <dbReference type="Pfam" id="PF23097"/>
    </source>
</evidence>
<dbReference type="PANTHER" id="PTHR14927:SF0">
    <property type="entry name" value="NUCLEOLAR PROTEIN 10"/>
    <property type="match status" value="1"/>
</dbReference>
<evidence type="ECO:0000313" key="11">
    <source>
        <dbReference type="WBParaSite" id="SPAL_0000639500.1"/>
    </source>
</evidence>
<keyword evidence="4" id="KW-0677">Repeat</keyword>
<dbReference type="GO" id="GO:0000462">
    <property type="term" value="P:maturation of SSU-rRNA from tricistronic rRNA transcript (SSU-rRNA, 5.8S rRNA, LSU-rRNA)"/>
    <property type="evidence" value="ECO:0007669"/>
    <property type="project" value="TreeGrafter"/>
</dbReference>
<sequence length="667" mass="76698">MLKLQSNNVKIYNLSAGKSLPEWVNDRARRKLEQKDIDLRRRIMLVQDFDMPDVSHKLALTRDGRYCFAAGSYKPFLKCFDLSDLSMKWERGLDCDVVSICPITNDYTKVVLLEEERYLELHCAKGRFFKMRIPKFGRDMCFSRENSDLFIVGSGSDVFRLNLEEGKFIEPFNTNADTLTCCELNDDHQLFLCGTDDGRIFAFDHRDRSNVGVLDCALGQYSDTNNYLKTITDIPEVRTIKFKDTMTFGVGTTTGHVLIYDIRSSKPLLVKDLQMGLPVKKLDFVRESNVAISMDSQVLKVWDCSSGKPYCAIEPGVVLNDFVRYPNSGLFFFANEGQKMQQYFVPSIGPAPKWCSYLETITEELEETDQPVVFDDYKFVTKEQLEDIGLGDLIGTNVVKSYMHGYFIDVKLYNKAQTLTQPFAYEKYKERKLKEKLEEEREAPAIVKKEKSVKVNKMLAEKLKEEQELAKKKAVNKKALKKASSRAVAASELLSDERFKDLFENQDYEIDEESVHYQRMAPVIKKLKEKNSKNENMSDEDDDDDEKLETNDIFMNDDDEEMPENADMDSDIYESESDGSLSEISEDDTESSKKVTKPAKGIRRKGEKPKGFKLISLDKQNDFNIFHQKVDEEDSNLLMRNRKKNNNVNDTSVVEDAPFGGKTMVFK</sequence>
<dbReference type="Proteomes" id="UP000046392">
    <property type="component" value="Unplaced"/>
</dbReference>
<comment type="subcellular location">
    <subcellularLocation>
        <location evidence="1">Nucleus</location>
        <location evidence="1">Nucleolus</location>
    </subcellularLocation>
</comment>
<feature type="domain" description="Nucleolar protein 10-like N-terminal" evidence="9">
    <location>
        <begin position="6"/>
        <end position="369"/>
    </location>
</feature>
<keyword evidence="5" id="KW-0539">Nucleus</keyword>
<feature type="compositionally biased region" description="Acidic residues" evidence="6">
    <location>
        <begin position="555"/>
        <end position="577"/>
    </location>
</feature>
<feature type="domain" description="Nucleolar protein 10-like second" evidence="8">
    <location>
        <begin position="373"/>
        <end position="420"/>
    </location>
</feature>
<name>A0A0N5BKD7_STREA</name>
<evidence type="ECO:0000256" key="4">
    <source>
        <dbReference type="ARBA" id="ARBA00022737"/>
    </source>
</evidence>
<dbReference type="InterPro" id="IPR056551">
    <property type="entry name" value="Beta-prop_NOL10_N"/>
</dbReference>
<keyword evidence="10" id="KW-1185">Reference proteome</keyword>
<dbReference type="Gene3D" id="2.130.10.10">
    <property type="entry name" value="YVTN repeat-like/Quinoprotein amine dehydrogenase"/>
    <property type="match status" value="1"/>
</dbReference>
<dbReference type="WBParaSite" id="SPAL_0000639500.1">
    <property type="protein sequence ID" value="SPAL_0000639500.1"/>
    <property type="gene ID" value="SPAL_0000639500"/>
</dbReference>
<dbReference type="InterPro" id="IPR012580">
    <property type="entry name" value="NUC153"/>
</dbReference>
<dbReference type="InterPro" id="IPR056550">
    <property type="entry name" value="NOL10_2nd"/>
</dbReference>
<evidence type="ECO:0000256" key="6">
    <source>
        <dbReference type="SAM" id="MobiDB-lite"/>
    </source>
</evidence>
<dbReference type="Pfam" id="PF23097">
    <property type="entry name" value="NOL10_2nd"/>
    <property type="match status" value="1"/>
</dbReference>
<dbReference type="InterPro" id="IPR036322">
    <property type="entry name" value="WD40_repeat_dom_sf"/>
</dbReference>